<dbReference type="InterPro" id="IPR001254">
    <property type="entry name" value="Trypsin_dom"/>
</dbReference>
<sequence length="260" mass="29200">MIIGGKPVRQNAYPWMAYLLIKRQSNGGEIEEFVCGGTIVNTEWVLTAAHCFDPSDDILEVRVTLGEHETNKREGKEVFAEAAEVGCNLVNNNYTMVIHKGFTTKTYDDDVTMVKLNITLDFERRHRHLMPICLPPPYGLDPDGERECFVSGWGNHVAGKEEDGSFSQILREVPVQIHPKSKCSRSWNGDYDTAKHLCAGDNQHDFCSGDSGGPLVCKQGNKYFQYGLVSYGVQEMCGSTHPGVYTRIAYYLPWINNIIQ</sequence>
<dbReference type="Proteomes" id="UP000759131">
    <property type="component" value="Unassembled WGS sequence"/>
</dbReference>
<evidence type="ECO:0000256" key="4">
    <source>
        <dbReference type="ARBA" id="ARBA00023157"/>
    </source>
</evidence>
<evidence type="ECO:0000256" key="3">
    <source>
        <dbReference type="ARBA" id="ARBA00022825"/>
    </source>
</evidence>
<dbReference type="SUPFAM" id="SSF50494">
    <property type="entry name" value="Trypsin-like serine proteases"/>
    <property type="match status" value="1"/>
</dbReference>
<dbReference type="InterPro" id="IPR009003">
    <property type="entry name" value="Peptidase_S1_PA"/>
</dbReference>
<comment type="similarity">
    <text evidence="5">Belongs to the peptidase S1 family. CLIP subfamily.</text>
</comment>
<dbReference type="Gene3D" id="2.40.10.10">
    <property type="entry name" value="Trypsin-like serine proteases"/>
    <property type="match status" value="1"/>
</dbReference>
<dbReference type="EMBL" id="OC855500">
    <property type="protein sequence ID" value="CAD7622098.1"/>
    <property type="molecule type" value="Genomic_DNA"/>
</dbReference>
<dbReference type="PROSITE" id="PS00134">
    <property type="entry name" value="TRYPSIN_HIS"/>
    <property type="match status" value="1"/>
</dbReference>
<dbReference type="PANTHER" id="PTHR24264">
    <property type="entry name" value="TRYPSIN-RELATED"/>
    <property type="match status" value="1"/>
</dbReference>
<keyword evidence="4" id="KW-1015">Disulfide bond</keyword>
<evidence type="ECO:0000256" key="5">
    <source>
        <dbReference type="ARBA" id="ARBA00024195"/>
    </source>
</evidence>
<accession>A0A7R9KI07</accession>
<dbReference type="PRINTS" id="PR00722">
    <property type="entry name" value="CHYMOTRYPSIN"/>
</dbReference>
<evidence type="ECO:0000256" key="2">
    <source>
        <dbReference type="ARBA" id="ARBA00022801"/>
    </source>
</evidence>
<dbReference type="CDD" id="cd00190">
    <property type="entry name" value="Tryp_SPc"/>
    <property type="match status" value="1"/>
</dbReference>
<evidence type="ECO:0000313" key="7">
    <source>
        <dbReference type="EMBL" id="CAD7622098.1"/>
    </source>
</evidence>
<dbReference type="GO" id="GO:0004252">
    <property type="term" value="F:serine-type endopeptidase activity"/>
    <property type="evidence" value="ECO:0007669"/>
    <property type="project" value="InterPro"/>
</dbReference>
<keyword evidence="8" id="KW-1185">Reference proteome</keyword>
<evidence type="ECO:0000313" key="8">
    <source>
        <dbReference type="Proteomes" id="UP000759131"/>
    </source>
</evidence>
<keyword evidence="3" id="KW-0720">Serine protease</keyword>
<dbReference type="PROSITE" id="PS50240">
    <property type="entry name" value="TRYPSIN_DOM"/>
    <property type="match status" value="1"/>
</dbReference>
<protein>
    <recommendedName>
        <fullName evidence="6">Peptidase S1 domain-containing protein</fullName>
    </recommendedName>
</protein>
<gene>
    <name evidence="7" type="ORF">OSB1V03_LOCUS2567</name>
</gene>
<dbReference type="Pfam" id="PF00089">
    <property type="entry name" value="Trypsin"/>
    <property type="match status" value="1"/>
</dbReference>
<name>A0A7R9KI07_9ACAR</name>
<keyword evidence="2" id="KW-0378">Hydrolase</keyword>
<reference evidence="7" key="1">
    <citation type="submission" date="2020-11" db="EMBL/GenBank/DDBJ databases">
        <authorList>
            <person name="Tran Van P."/>
        </authorList>
    </citation>
    <scope>NUCLEOTIDE SEQUENCE</scope>
</reference>
<keyword evidence="1" id="KW-0645">Protease</keyword>
<dbReference type="OrthoDB" id="6493914at2759"/>
<evidence type="ECO:0000256" key="1">
    <source>
        <dbReference type="ARBA" id="ARBA00022670"/>
    </source>
</evidence>
<dbReference type="SMART" id="SM00020">
    <property type="entry name" value="Tryp_SPc"/>
    <property type="match status" value="1"/>
</dbReference>
<dbReference type="AlphaFoldDB" id="A0A7R9KI07"/>
<organism evidence="7">
    <name type="scientific">Medioppia subpectinata</name>
    <dbReference type="NCBI Taxonomy" id="1979941"/>
    <lineage>
        <taxon>Eukaryota</taxon>
        <taxon>Metazoa</taxon>
        <taxon>Ecdysozoa</taxon>
        <taxon>Arthropoda</taxon>
        <taxon>Chelicerata</taxon>
        <taxon>Arachnida</taxon>
        <taxon>Acari</taxon>
        <taxon>Acariformes</taxon>
        <taxon>Sarcoptiformes</taxon>
        <taxon>Oribatida</taxon>
        <taxon>Brachypylina</taxon>
        <taxon>Oppioidea</taxon>
        <taxon>Oppiidae</taxon>
        <taxon>Medioppia</taxon>
    </lineage>
</organism>
<dbReference type="InterPro" id="IPR050127">
    <property type="entry name" value="Serine_Proteases_S1"/>
</dbReference>
<dbReference type="FunFam" id="2.40.10.10:FF:000002">
    <property type="entry name" value="Transmembrane protease serine"/>
    <property type="match status" value="1"/>
</dbReference>
<evidence type="ECO:0000259" key="6">
    <source>
        <dbReference type="PROSITE" id="PS50240"/>
    </source>
</evidence>
<dbReference type="EMBL" id="CAJPIZ010000925">
    <property type="protein sequence ID" value="CAG2102528.1"/>
    <property type="molecule type" value="Genomic_DNA"/>
</dbReference>
<feature type="domain" description="Peptidase S1" evidence="6">
    <location>
        <begin position="2"/>
        <end position="260"/>
    </location>
</feature>
<dbReference type="InterPro" id="IPR018114">
    <property type="entry name" value="TRYPSIN_HIS"/>
</dbReference>
<dbReference type="InterPro" id="IPR043504">
    <property type="entry name" value="Peptidase_S1_PA_chymotrypsin"/>
</dbReference>
<dbReference type="PANTHER" id="PTHR24264:SF54">
    <property type="entry name" value="PEPTIDASE S1 DOMAIN-CONTAINING PROTEIN"/>
    <property type="match status" value="1"/>
</dbReference>
<dbReference type="GO" id="GO:0005615">
    <property type="term" value="C:extracellular space"/>
    <property type="evidence" value="ECO:0007669"/>
    <property type="project" value="TreeGrafter"/>
</dbReference>
<dbReference type="InterPro" id="IPR001314">
    <property type="entry name" value="Peptidase_S1A"/>
</dbReference>
<dbReference type="GO" id="GO:0006508">
    <property type="term" value="P:proteolysis"/>
    <property type="evidence" value="ECO:0007669"/>
    <property type="project" value="UniProtKB-KW"/>
</dbReference>
<proteinExistence type="inferred from homology"/>